<dbReference type="Proteomes" id="UP000663832">
    <property type="component" value="Unassembled WGS sequence"/>
</dbReference>
<keyword evidence="6" id="KW-1185">Reference proteome</keyword>
<dbReference type="InterPro" id="IPR016169">
    <property type="entry name" value="FAD-bd_PCMH_sub2"/>
</dbReference>
<proteinExistence type="predicted"/>
<dbReference type="EMBL" id="CAJNOM010001626">
    <property type="protein sequence ID" value="CAF1614647.1"/>
    <property type="molecule type" value="Genomic_DNA"/>
</dbReference>
<dbReference type="PANTHER" id="PTHR43716">
    <property type="entry name" value="D-2-HYDROXYGLUTARATE DEHYDROGENASE, MITOCHONDRIAL"/>
    <property type="match status" value="1"/>
</dbReference>
<dbReference type="GO" id="GO:0005739">
    <property type="term" value="C:mitochondrion"/>
    <property type="evidence" value="ECO:0007669"/>
    <property type="project" value="TreeGrafter"/>
</dbReference>
<dbReference type="InterPro" id="IPR006094">
    <property type="entry name" value="Oxid_FAD_bind_N"/>
</dbReference>
<comment type="cofactor">
    <cofactor evidence="1">
        <name>FAD</name>
        <dbReference type="ChEBI" id="CHEBI:57692"/>
    </cofactor>
</comment>
<dbReference type="Pfam" id="PF01565">
    <property type="entry name" value="FAD_binding_4"/>
    <property type="match status" value="1"/>
</dbReference>
<gene>
    <name evidence="4" type="ORF">BJG266_LOCUS37727</name>
    <name evidence="5" type="ORF">QVE165_LOCUS54610</name>
</gene>
<dbReference type="SUPFAM" id="SSF56176">
    <property type="entry name" value="FAD-binding/transporter-associated domain-like"/>
    <property type="match status" value="1"/>
</dbReference>
<evidence type="ECO:0000313" key="6">
    <source>
        <dbReference type="Proteomes" id="UP000663832"/>
    </source>
</evidence>
<dbReference type="PANTHER" id="PTHR43716:SF1">
    <property type="entry name" value="D-2-HYDROXYGLUTARATE DEHYDROGENASE, MITOCHONDRIAL"/>
    <property type="match status" value="1"/>
</dbReference>
<accession>A0A816BTL0</accession>
<protein>
    <recommendedName>
        <fullName evidence="3">FAD-binding PCMH-type domain-containing protein</fullName>
    </recommendedName>
</protein>
<dbReference type="OrthoDB" id="5332616at2759"/>
<dbReference type="InterPro" id="IPR016167">
    <property type="entry name" value="FAD-bd_PCMH_sub1"/>
</dbReference>
<reference evidence="5" key="1">
    <citation type="submission" date="2021-02" db="EMBL/GenBank/DDBJ databases">
        <authorList>
            <person name="Nowell W R."/>
        </authorList>
    </citation>
    <scope>NUCLEOTIDE SEQUENCE</scope>
</reference>
<dbReference type="GO" id="GO:0071949">
    <property type="term" value="F:FAD binding"/>
    <property type="evidence" value="ECO:0007669"/>
    <property type="project" value="InterPro"/>
</dbReference>
<sequence length="221" mass="24049">MWSQTIRRLSTSALTRVRHPKLRRSTHYATLTDKDVSFFERLLPSGRTITNPDECLPFNIDYIKSCQGQSQLVLRPKTVDEVQAILRYCNEHQLAVCPQSGNTGLSGGSVPVFDEIILSLRLLNSIGNFDENSGVLTTDAGCVLEKLDAHVRQFGHIMPIDLGAKGSCLIGGNVATNAGGLRVVRFGSLRSAVLGLEVVLPDGSLLDCLTSIRKDNTGIDL</sequence>
<feature type="non-terminal residue" evidence="5">
    <location>
        <position position="221"/>
    </location>
</feature>
<dbReference type="AlphaFoldDB" id="A0A816BTL0"/>
<dbReference type="InterPro" id="IPR051264">
    <property type="entry name" value="FAD-oxidored/transferase_4"/>
</dbReference>
<keyword evidence="2" id="KW-0560">Oxidoreductase</keyword>
<evidence type="ECO:0000313" key="5">
    <source>
        <dbReference type="EMBL" id="CAF1614647.1"/>
    </source>
</evidence>
<dbReference type="Proteomes" id="UP000663877">
    <property type="component" value="Unassembled WGS sequence"/>
</dbReference>
<evidence type="ECO:0000313" key="4">
    <source>
        <dbReference type="EMBL" id="CAF1402351.1"/>
    </source>
</evidence>
<evidence type="ECO:0000256" key="2">
    <source>
        <dbReference type="ARBA" id="ARBA00023002"/>
    </source>
</evidence>
<dbReference type="GO" id="GO:0016491">
    <property type="term" value="F:oxidoreductase activity"/>
    <property type="evidence" value="ECO:0007669"/>
    <property type="project" value="UniProtKB-KW"/>
</dbReference>
<organism evidence="5 6">
    <name type="scientific">Adineta steineri</name>
    <dbReference type="NCBI Taxonomy" id="433720"/>
    <lineage>
        <taxon>Eukaryota</taxon>
        <taxon>Metazoa</taxon>
        <taxon>Spiralia</taxon>
        <taxon>Gnathifera</taxon>
        <taxon>Rotifera</taxon>
        <taxon>Eurotatoria</taxon>
        <taxon>Bdelloidea</taxon>
        <taxon>Adinetida</taxon>
        <taxon>Adinetidae</taxon>
        <taxon>Adineta</taxon>
    </lineage>
</organism>
<dbReference type="PROSITE" id="PS51387">
    <property type="entry name" value="FAD_PCMH"/>
    <property type="match status" value="1"/>
</dbReference>
<comment type="caution">
    <text evidence="5">The sequence shown here is derived from an EMBL/GenBank/DDBJ whole genome shotgun (WGS) entry which is preliminary data.</text>
</comment>
<name>A0A816BTL0_9BILA</name>
<evidence type="ECO:0000259" key="3">
    <source>
        <dbReference type="PROSITE" id="PS51387"/>
    </source>
</evidence>
<dbReference type="Gene3D" id="3.30.465.10">
    <property type="match status" value="1"/>
</dbReference>
<dbReference type="InterPro" id="IPR016166">
    <property type="entry name" value="FAD-bd_PCMH"/>
</dbReference>
<dbReference type="InterPro" id="IPR036318">
    <property type="entry name" value="FAD-bd_PCMH-like_sf"/>
</dbReference>
<dbReference type="Gene3D" id="3.30.43.10">
    <property type="entry name" value="Uridine Diphospho-n-acetylenolpyruvylglucosamine Reductase, domain 2"/>
    <property type="match status" value="1"/>
</dbReference>
<dbReference type="EMBL" id="CAJNOI010001301">
    <property type="protein sequence ID" value="CAF1402351.1"/>
    <property type="molecule type" value="Genomic_DNA"/>
</dbReference>
<evidence type="ECO:0000256" key="1">
    <source>
        <dbReference type="ARBA" id="ARBA00001974"/>
    </source>
</evidence>
<dbReference type="FunFam" id="3.30.43.10:FF:000011">
    <property type="entry name" value="D-lactate dehydrogenase (Cytochrome)"/>
    <property type="match status" value="1"/>
</dbReference>
<feature type="domain" description="FAD-binding PCMH-type" evidence="3">
    <location>
        <begin position="66"/>
        <end position="221"/>
    </location>
</feature>